<comment type="similarity">
    <text evidence="10">Belongs to the ARTD/PARP family.</text>
</comment>
<keyword evidence="8 11" id="KW-0862">Zinc</keyword>
<dbReference type="PROSITE" id="PS50103">
    <property type="entry name" value="ZF_C3H1"/>
    <property type="match status" value="3"/>
</dbReference>
<dbReference type="InterPro" id="IPR037197">
    <property type="entry name" value="WWE_dom_sf"/>
</dbReference>
<dbReference type="CDD" id="cd01439">
    <property type="entry name" value="TCCD_inducible_PARP_like"/>
    <property type="match status" value="1"/>
</dbReference>
<dbReference type="SMART" id="SM00356">
    <property type="entry name" value="ZnF_C3H1"/>
    <property type="match status" value="3"/>
</dbReference>
<evidence type="ECO:0000256" key="3">
    <source>
        <dbReference type="ARBA" id="ARBA00022490"/>
    </source>
</evidence>
<dbReference type="Pfam" id="PF24356">
    <property type="entry name" value="WHD_PARP12"/>
    <property type="match status" value="1"/>
</dbReference>
<dbReference type="SUPFAM" id="SSF117839">
    <property type="entry name" value="WWE domain"/>
    <property type="match status" value="1"/>
</dbReference>
<keyword evidence="3" id="KW-0963">Cytoplasm</keyword>
<feature type="domain" description="WWE" evidence="13">
    <location>
        <begin position="351"/>
        <end position="435"/>
    </location>
</feature>
<dbReference type="Pfam" id="PF00644">
    <property type="entry name" value="PARP"/>
    <property type="match status" value="1"/>
</dbReference>
<dbReference type="EMBL" id="MU551596">
    <property type="protein sequence ID" value="KAI5623860.1"/>
    <property type="molecule type" value="Genomic_DNA"/>
</dbReference>
<keyword evidence="4" id="KW-0597">Phosphoprotein</keyword>
<evidence type="ECO:0000259" key="12">
    <source>
        <dbReference type="PROSITE" id="PS50103"/>
    </source>
</evidence>
<keyword evidence="7 11" id="KW-0863">Zinc-finger</keyword>
<dbReference type="PANTHER" id="PTHR45740">
    <property type="entry name" value="POLY [ADP-RIBOSE] POLYMERASE"/>
    <property type="match status" value="1"/>
</dbReference>
<dbReference type="GO" id="GO:0005737">
    <property type="term" value="C:cytoplasm"/>
    <property type="evidence" value="ECO:0007669"/>
    <property type="project" value="UniProtKB-SubCell"/>
</dbReference>
<dbReference type="InterPro" id="IPR057602">
    <property type="entry name" value="Zfn-CCCH_PARP12"/>
</dbReference>
<protein>
    <submittedName>
        <fullName evidence="15">Poly [ADP-ribose] polymerase 12</fullName>
    </submittedName>
</protein>
<evidence type="ECO:0000256" key="9">
    <source>
        <dbReference type="ARBA" id="ARBA00023242"/>
    </source>
</evidence>
<comment type="subcellular location">
    <subcellularLocation>
        <location evidence="2">Cytoplasm</location>
    </subcellularLocation>
    <subcellularLocation>
        <location evidence="1">Nucleus</location>
    </subcellularLocation>
</comment>
<dbReference type="Pfam" id="PF02825">
    <property type="entry name" value="WWE"/>
    <property type="match status" value="1"/>
</dbReference>
<evidence type="ECO:0000256" key="6">
    <source>
        <dbReference type="ARBA" id="ARBA00022737"/>
    </source>
</evidence>
<evidence type="ECO:0000256" key="7">
    <source>
        <dbReference type="ARBA" id="ARBA00022771"/>
    </source>
</evidence>
<dbReference type="InterPro" id="IPR051712">
    <property type="entry name" value="ARTD-AVP"/>
</dbReference>
<keyword evidence="16" id="KW-1185">Reference proteome</keyword>
<dbReference type="InterPro" id="IPR000571">
    <property type="entry name" value="Znf_CCCH"/>
</dbReference>
<dbReference type="GO" id="GO:0003950">
    <property type="term" value="F:NAD+ poly-ADP-ribosyltransferase activity"/>
    <property type="evidence" value="ECO:0007669"/>
    <property type="project" value="InterPro"/>
</dbReference>
<dbReference type="PROSITE" id="PS51059">
    <property type="entry name" value="PARP_CATALYTIC"/>
    <property type="match status" value="1"/>
</dbReference>
<reference evidence="15" key="1">
    <citation type="submission" date="2018-07" db="EMBL/GenBank/DDBJ databases">
        <title>Comparative genomics of catfishes provides insights into carnivory and benthic adaptation.</title>
        <authorList>
            <person name="Zhang Y."/>
            <person name="Wang D."/>
            <person name="Peng Z."/>
            <person name="Zheng S."/>
            <person name="Shao F."/>
            <person name="Tao W."/>
        </authorList>
    </citation>
    <scope>NUCLEOTIDE SEQUENCE</scope>
    <source>
        <strain evidence="15">Chongqing</strain>
    </source>
</reference>
<evidence type="ECO:0000256" key="4">
    <source>
        <dbReference type="ARBA" id="ARBA00022553"/>
    </source>
</evidence>
<feature type="zinc finger region" description="C3H1-type" evidence="11">
    <location>
        <begin position="92"/>
        <end position="114"/>
    </location>
</feature>
<dbReference type="PANTHER" id="PTHR45740:SF6">
    <property type="entry name" value="PROTEIN MONO-ADP-RIBOSYLTRANSFERASE PARP12"/>
    <property type="match status" value="1"/>
</dbReference>
<dbReference type="InterPro" id="IPR012317">
    <property type="entry name" value="Poly(ADP-ribose)pol_cat_dom"/>
</dbReference>
<dbReference type="PROSITE" id="PS50918">
    <property type="entry name" value="WWE"/>
    <property type="match status" value="1"/>
</dbReference>
<evidence type="ECO:0000259" key="13">
    <source>
        <dbReference type="PROSITE" id="PS50918"/>
    </source>
</evidence>
<evidence type="ECO:0000313" key="16">
    <source>
        <dbReference type="Proteomes" id="UP001205998"/>
    </source>
</evidence>
<keyword evidence="5 11" id="KW-0479">Metal-binding</keyword>
<evidence type="ECO:0000256" key="11">
    <source>
        <dbReference type="PROSITE-ProRule" id="PRU00723"/>
    </source>
</evidence>
<dbReference type="Pfam" id="PF23466">
    <property type="entry name" value="WWE_4"/>
    <property type="match status" value="1"/>
</dbReference>
<dbReference type="GO" id="GO:0008270">
    <property type="term" value="F:zinc ion binding"/>
    <property type="evidence" value="ECO:0007669"/>
    <property type="project" value="UniProtKB-KW"/>
</dbReference>
<dbReference type="SUPFAM" id="SSF56399">
    <property type="entry name" value="ADP-ribosylation"/>
    <property type="match status" value="1"/>
</dbReference>
<name>A0AAD5FNS6_SILAS</name>
<dbReference type="Gene3D" id="3.30.1370.210">
    <property type="match status" value="2"/>
</dbReference>
<feature type="domain" description="C3H1-type" evidence="12">
    <location>
        <begin position="263"/>
        <end position="290"/>
    </location>
</feature>
<proteinExistence type="inferred from homology"/>
<evidence type="ECO:0000313" key="15">
    <source>
        <dbReference type="EMBL" id="KAI5623860.1"/>
    </source>
</evidence>
<dbReference type="Gene3D" id="3.30.720.50">
    <property type="match status" value="1"/>
</dbReference>
<evidence type="ECO:0000256" key="10">
    <source>
        <dbReference type="ARBA" id="ARBA00024347"/>
    </source>
</evidence>
<feature type="zinc finger region" description="C3H1-type" evidence="11">
    <location>
        <begin position="263"/>
        <end position="290"/>
    </location>
</feature>
<dbReference type="Gene3D" id="3.90.228.10">
    <property type="match status" value="1"/>
</dbReference>
<dbReference type="AlphaFoldDB" id="A0AAD5FNS6"/>
<evidence type="ECO:0000256" key="5">
    <source>
        <dbReference type="ARBA" id="ARBA00022723"/>
    </source>
</evidence>
<comment type="caution">
    <text evidence="15">The sequence shown here is derived from an EMBL/GenBank/DDBJ whole genome shotgun (WGS) entry which is preliminary data.</text>
</comment>
<keyword evidence="6" id="KW-0677">Repeat</keyword>
<evidence type="ECO:0000256" key="2">
    <source>
        <dbReference type="ARBA" id="ARBA00004496"/>
    </source>
</evidence>
<feature type="domain" description="PARP catalytic" evidence="14">
    <location>
        <begin position="460"/>
        <end position="653"/>
    </location>
</feature>
<accession>A0AAD5FNS6</accession>
<dbReference type="Proteomes" id="UP001205998">
    <property type="component" value="Unassembled WGS sequence"/>
</dbReference>
<evidence type="ECO:0000259" key="14">
    <source>
        <dbReference type="PROSITE" id="PS51059"/>
    </source>
</evidence>
<dbReference type="InterPro" id="IPR004170">
    <property type="entry name" value="WWE_dom"/>
</dbReference>
<evidence type="ECO:0000256" key="1">
    <source>
        <dbReference type="ARBA" id="ARBA00004123"/>
    </source>
</evidence>
<dbReference type="Pfam" id="PF25261">
    <property type="entry name" value="zf-CCCH_PARP12"/>
    <property type="match status" value="1"/>
</dbReference>
<dbReference type="GO" id="GO:1990404">
    <property type="term" value="F:NAD+-protein mono-ADP-ribosyltransferase activity"/>
    <property type="evidence" value="ECO:0007669"/>
    <property type="project" value="TreeGrafter"/>
</dbReference>
<sequence>MASLVSNHILRVLCNNQCCLEFQQLDRIIRLSFTVDEQILRRALLDSENFRIVDKEASAERALSPGAHIIATTTLRLCKDQSKCTGCDHLHLCTYLVCGNCKFGNKCRHSHDLKSAHNSVLLGNKNLNFLEETQLFQLLLQNDPSLLPEICSHYNKGNGEHGSCKYQTSCINLHVCQHFLQDDCKFGAACKRAHNFDAAVMKILTGRGFSPENIRNLQKTYKNKFLLTGQNDKSISQRAEKVSPTHVKEVKKQQRSSNSVSEADRNEICLFYVGKGCSFKEKCVRVHYELPYKWEILDKDGQKWNHFPNEEDVERSYCKPENDNSSGPLPVDFISMKCGERAVRRLSTASSVTKTPYFILTTEWLWYWKNDQGKWIEYGNGEDEKSITSKSLENVYLSEVENEIPFSLGGNNYVLYLKGMYQQNLKYKTKREVRRRPRFVSVQDVKGKSKSDAPETTVDFPSHWDKTALPSFSYTILKLLMSEPNYVSVSKLFMRTMPTSTIHSIKRVQNPSLWKVFQWQKDQMKKRNGGEVIDEQYLFHGTDKSLIEAICEQNFDWRVCGVHGSHYGKGSYFARDAKYSDRFAKSKDGTKVMFVALVLVGEYTKGSSSLLRPPQKTKNAGFFDSCVDNTSNPAIFVIFEKYQIYPEYIIEYS</sequence>
<feature type="zinc finger region" description="C3H1-type" evidence="11">
    <location>
        <begin position="175"/>
        <end position="197"/>
    </location>
</feature>
<gene>
    <name evidence="15" type="ORF">C0J50_16541</name>
</gene>
<feature type="domain" description="C3H1-type" evidence="12">
    <location>
        <begin position="92"/>
        <end position="114"/>
    </location>
</feature>
<evidence type="ECO:0000256" key="8">
    <source>
        <dbReference type="ARBA" id="ARBA00022833"/>
    </source>
</evidence>
<organism evidence="15 16">
    <name type="scientific">Silurus asotus</name>
    <name type="common">Amur catfish</name>
    <name type="synonym">Parasilurus asotus</name>
    <dbReference type="NCBI Taxonomy" id="30991"/>
    <lineage>
        <taxon>Eukaryota</taxon>
        <taxon>Metazoa</taxon>
        <taxon>Chordata</taxon>
        <taxon>Craniata</taxon>
        <taxon>Vertebrata</taxon>
        <taxon>Euteleostomi</taxon>
        <taxon>Actinopterygii</taxon>
        <taxon>Neopterygii</taxon>
        <taxon>Teleostei</taxon>
        <taxon>Ostariophysi</taxon>
        <taxon>Siluriformes</taxon>
        <taxon>Siluridae</taxon>
        <taxon>Silurus</taxon>
    </lineage>
</organism>
<keyword evidence="9" id="KW-0539">Nucleus</keyword>
<dbReference type="InterPro" id="IPR056226">
    <property type="entry name" value="WH_PARP12"/>
</dbReference>
<feature type="domain" description="C3H1-type" evidence="12">
    <location>
        <begin position="175"/>
        <end position="197"/>
    </location>
</feature>
<dbReference type="GO" id="GO:0005634">
    <property type="term" value="C:nucleus"/>
    <property type="evidence" value="ECO:0007669"/>
    <property type="project" value="UniProtKB-SubCell"/>
</dbReference>